<evidence type="ECO:0000313" key="2">
    <source>
        <dbReference type="EMBL" id="KAJ7785372.1"/>
    </source>
</evidence>
<evidence type="ECO:0000313" key="3">
    <source>
        <dbReference type="Proteomes" id="UP001215280"/>
    </source>
</evidence>
<evidence type="ECO:0000256" key="1">
    <source>
        <dbReference type="SAM" id="MobiDB-lite"/>
    </source>
</evidence>
<feature type="non-terminal residue" evidence="2">
    <location>
        <position position="111"/>
    </location>
</feature>
<organism evidence="2 3">
    <name type="scientific">Mycena maculata</name>
    <dbReference type="NCBI Taxonomy" id="230809"/>
    <lineage>
        <taxon>Eukaryota</taxon>
        <taxon>Fungi</taxon>
        <taxon>Dikarya</taxon>
        <taxon>Basidiomycota</taxon>
        <taxon>Agaricomycotina</taxon>
        <taxon>Agaricomycetes</taxon>
        <taxon>Agaricomycetidae</taxon>
        <taxon>Agaricales</taxon>
        <taxon>Marasmiineae</taxon>
        <taxon>Mycenaceae</taxon>
        <taxon>Mycena</taxon>
    </lineage>
</organism>
<gene>
    <name evidence="2" type="ORF">DFH07DRAFT_698297</name>
</gene>
<sequence>TETLPAREVFHEIQTAIRPLMTHVETREQVDDLLRNLDQIRERKSRETIHDPEIIRHKGRPRTQRLTGALEGRPVGGGGQASKRRRADRGKENARRCALCHKEGHNRTTCP</sequence>
<accession>A0AAD7P2W8</accession>
<dbReference type="Proteomes" id="UP001215280">
    <property type="component" value="Unassembled WGS sequence"/>
</dbReference>
<proteinExistence type="predicted"/>
<dbReference type="EMBL" id="JARJLG010000001">
    <property type="protein sequence ID" value="KAJ7785372.1"/>
    <property type="molecule type" value="Genomic_DNA"/>
</dbReference>
<name>A0AAD7P2W8_9AGAR</name>
<reference evidence="2" key="1">
    <citation type="submission" date="2023-03" db="EMBL/GenBank/DDBJ databases">
        <title>Massive genome expansion in bonnet fungi (Mycena s.s.) driven by repeated elements and novel gene families across ecological guilds.</title>
        <authorList>
            <consortium name="Lawrence Berkeley National Laboratory"/>
            <person name="Harder C.B."/>
            <person name="Miyauchi S."/>
            <person name="Viragh M."/>
            <person name="Kuo A."/>
            <person name="Thoen E."/>
            <person name="Andreopoulos B."/>
            <person name="Lu D."/>
            <person name="Skrede I."/>
            <person name="Drula E."/>
            <person name="Henrissat B."/>
            <person name="Morin E."/>
            <person name="Kohler A."/>
            <person name="Barry K."/>
            <person name="LaButti K."/>
            <person name="Morin E."/>
            <person name="Salamov A."/>
            <person name="Lipzen A."/>
            <person name="Mereny Z."/>
            <person name="Hegedus B."/>
            <person name="Baldrian P."/>
            <person name="Stursova M."/>
            <person name="Weitz H."/>
            <person name="Taylor A."/>
            <person name="Grigoriev I.V."/>
            <person name="Nagy L.G."/>
            <person name="Martin F."/>
            <person name="Kauserud H."/>
        </authorList>
    </citation>
    <scope>NUCLEOTIDE SEQUENCE</scope>
    <source>
        <strain evidence="2">CBHHK188m</strain>
    </source>
</reference>
<feature type="region of interest" description="Disordered" evidence="1">
    <location>
        <begin position="58"/>
        <end position="94"/>
    </location>
</feature>
<keyword evidence="3" id="KW-1185">Reference proteome</keyword>
<feature type="non-terminal residue" evidence="2">
    <location>
        <position position="1"/>
    </location>
</feature>
<protein>
    <recommendedName>
        <fullName evidence="4">CCHC-type domain-containing protein</fullName>
    </recommendedName>
</protein>
<comment type="caution">
    <text evidence="2">The sequence shown here is derived from an EMBL/GenBank/DDBJ whole genome shotgun (WGS) entry which is preliminary data.</text>
</comment>
<evidence type="ECO:0008006" key="4">
    <source>
        <dbReference type="Google" id="ProtNLM"/>
    </source>
</evidence>
<dbReference type="AlphaFoldDB" id="A0AAD7P2W8"/>